<name>A0A8S9JAW0_BRACR</name>
<evidence type="ECO:0000313" key="2">
    <source>
        <dbReference type="EMBL" id="KAF2579248.1"/>
    </source>
</evidence>
<organism evidence="2 3">
    <name type="scientific">Brassica cretica</name>
    <name type="common">Mustard</name>
    <dbReference type="NCBI Taxonomy" id="69181"/>
    <lineage>
        <taxon>Eukaryota</taxon>
        <taxon>Viridiplantae</taxon>
        <taxon>Streptophyta</taxon>
        <taxon>Embryophyta</taxon>
        <taxon>Tracheophyta</taxon>
        <taxon>Spermatophyta</taxon>
        <taxon>Magnoliopsida</taxon>
        <taxon>eudicotyledons</taxon>
        <taxon>Gunneridae</taxon>
        <taxon>Pentapetalae</taxon>
        <taxon>rosids</taxon>
        <taxon>malvids</taxon>
        <taxon>Brassicales</taxon>
        <taxon>Brassicaceae</taxon>
        <taxon>Brassiceae</taxon>
        <taxon>Brassica</taxon>
    </lineage>
</organism>
<evidence type="ECO:0000256" key="1">
    <source>
        <dbReference type="SAM" id="MobiDB-lite"/>
    </source>
</evidence>
<reference evidence="2" key="1">
    <citation type="submission" date="2019-12" db="EMBL/GenBank/DDBJ databases">
        <title>Genome sequencing and annotation of Brassica cretica.</title>
        <authorList>
            <person name="Studholme D.J."/>
            <person name="Sarris P.F."/>
        </authorList>
    </citation>
    <scope>NUCLEOTIDE SEQUENCE</scope>
    <source>
        <strain evidence="2">PFS-001/15</strain>
        <tissue evidence="2">Leaf</tissue>
    </source>
</reference>
<comment type="caution">
    <text evidence="2">The sequence shown here is derived from an EMBL/GenBank/DDBJ whole genome shotgun (WGS) entry which is preliminary data.</text>
</comment>
<protein>
    <submittedName>
        <fullName evidence="2">Uncharacterized protein</fullName>
    </submittedName>
</protein>
<feature type="region of interest" description="Disordered" evidence="1">
    <location>
        <begin position="57"/>
        <end position="115"/>
    </location>
</feature>
<dbReference type="EMBL" id="QGKW02001660">
    <property type="protein sequence ID" value="KAF2579248.1"/>
    <property type="molecule type" value="Genomic_DNA"/>
</dbReference>
<sequence>MSSLGRIRVITSLKNLQGPITISKPLGSNHDLRIYHRISRFLHRLRLKSWSQDMVKRPLGPEQRSHGLGEPPGLQYDLMIEGEPPGSSPTSWSPDNPWVLMQPQCYKNNLQTRRA</sequence>
<dbReference type="Proteomes" id="UP000712281">
    <property type="component" value="Unassembled WGS sequence"/>
</dbReference>
<feature type="compositionally biased region" description="Polar residues" evidence="1">
    <location>
        <begin position="105"/>
        <end position="115"/>
    </location>
</feature>
<evidence type="ECO:0000313" key="3">
    <source>
        <dbReference type="Proteomes" id="UP000712281"/>
    </source>
</evidence>
<proteinExistence type="predicted"/>
<gene>
    <name evidence="2" type="ORF">F2Q68_00005099</name>
</gene>
<accession>A0A8S9JAW0</accession>
<dbReference type="AlphaFoldDB" id="A0A8S9JAW0"/>